<gene>
    <name evidence="5" type="ORF">JCM16418_357</name>
</gene>
<feature type="binding site" evidence="4">
    <location>
        <position position="231"/>
    </location>
    <ligand>
        <name>substrate</name>
    </ligand>
</feature>
<dbReference type="SUPFAM" id="SSF48208">
    <property type="entry name" value="Six-hairpin glycosidases"/>
    <property type="match status" value="1"/>
</dbReference>
<feature type="binding site" evidence="4">
    <location>
        <position position="227"/>
    </location>
    <ligand>
        <name>substrate</name>
    </ligand>
</feature>
<feature type="binding site" evidence="4">
    <location>
        <position position="94"/>
    </location>
    <ligand>
        <name>substrate</name>
    </ligand>
</feature>
<feature type="active site" description="Nucleophile" evidence="3">
    <location>
        <position position="94"/>
    </location>
</feature>
<dbReference type="AlphaFoldDB" id="W7YD51"/>
<feature type="active site" description="Proton donor" evidence="3">
    <location>
        <position position="155"/>
    </location>
</feature>
<reference evidence="5 6" key="1">
    <citation type="journal article" date="2014" name="Genome Announc.">
        <title>Draft Genome Sequence of Paenibacillus pini JCM 16418T, Isolated from the Rhizosphere of Pine Tree.</title>
        <authorList>
            <person name="Yuki M."/>
            <person name="Oshima K."/>
            <person name="Suda W."/>
            <person name="Oshida Y."/>
            <person name="Kitamura K."/>
            <person name="Iida Y."/>
            <person name="Hattori M."/>
            <person name="Ohkuma M."/>
        </authorList>
    </citation>
    <scope>NUCLEOTIDE SEQUENCE [LARGE SCALE GENOMIC DNA]</scope>
    <source>
        <strain evidence="5 6">JCM 16418</strain>
    </source>
</reference>
<feature type="binding site" evidence="4">
    <location>
        <position position="215"/>
    </location>
    <ligand>
        <name>substrate</name>
    </ligand>
</feature>
<sequence>MEGKVLLMWKDAIQAAIATIKMNAIRHPEQFPHISNELCYEWGENNDWIDGFYTGLLWLSYEYSGDDFYKQTAMQQLESYRHRLEHHIVLDHHDIGFLYSLSAVAEWRITGSEEARQLALSAADKLVERFRESFEAIQAWGQADDPDNGGRIIIDCLMNIPLLFWAHEQTGKVAYYDIAMKHAQKSLRFLIRGDGSSYHTFYFDLQNGNCLRGGTHQGFLDGSTWSRGQAWGIYGFAISYRYTKDPMYLDTAKRLARYFIEHLPEDHVSYWDFDVKVEDGTPRDSSATAITACGILEILDLVPPDDADRAYLQEALMQMMTSLVDNYSTQNIPNVEGLLQHGSYHVRGNQAPDNYMIWGDYYYLEALVRMDKGIKGYW</sequence>
<dbReference type="GO" id="GO:0052757">
    <property type="term" value="F:chondroitin hydrolase activity"/>
    <property type="evidence" value="ECO:0007669"/>
    <property type="project" value="TreeGrafter"/>
</dbReference>
<dbReference type="InterPro" id="IPR052369">
    <property type="entry name" value="UG_Glycosaminoglycan_Hydrolase"/>
</dbReference>
<dbReference type="Pfam" id="PF07470">
    <property type="entry name" value="Glyco_hydro_88"/>
    <property type="match status" value="1"/>
</dbReference>
<dbReference type="eggNOG" id="COG1331">
    <property type="taxonomic scope" value="Bacteria"/>
</dbReference>
<dbReference type="Gene3D" id="1.50.10.10">
    <property type="match status" value="1"/>
</dbReference>
<keyword evidence="1 5" id="KW-0378">Hydrolase</keyword>
<evidence type="ECO:0000256" key="3">
    <source>
        <dbReference type="PIRSR" id="PIRSR610905-1"/>
    </source>
</evidence>
<name>W7YD51_9BACL</name>
<keyword evidence="6" id="KW-1185">Reference proteome</keyword>
<comment type="caution">
    <text evidence="5">The sequence shown here is derived from an EMBL/GenBank/DDBJ whole genome shotgun (WGS) entry which is preliminary data.</text>
</comment>
<accession>W7YD51</accession>
<feature type="binding site" evidence="4">
    <location>
        <position position="155"/>
    </location>
    <ligand>
        <name>substrate</name>
    </ligand>
</feature>
<dbReference type="PANTHER" id="PTHR36845">
    <property type="entry name" value="HYDROLASE, PUTATIVE (AFU_ORTHOLOGUE AFUA_7G05090)-RELATED"/>
    <property type="match status" value="1"/>
</dbReference>
<dbReference type="InterPro" id="IPR008928">
    <property type="entry name" value="6-hairpin_glycosidase_sf"/>
</dbReference>
<evidence type="ECO:0000256" key="1">
    <source>
        <dbReference type="ARBA" id="ARBA00022801"/>
    </source>
</evidence>
<evidence type="ECO:0000313" key="6">
    <source>
        <dbReference type="Proteomes" id="UP000019364"/>
    </source>
</evidence>
<protein>
    <submittedName>
        <fullName evidence="5">Unsaturated glucuronyl hydrolase</fullName>
    </submittedName>
</protein>
<organism evidence="5 6">
    <name type="scientific">Paenibacillus pini JCM 16418</name>
    <dbReference type="NCBI Taxonomy" id="1236976"/>
    <lineage>
        <taxon>Bacteria</taxon>
        <taxon>Bacillati</taxon>
        <taxon>Bacillota</taxon>
        <taxon>Bacilli</taxon>
        <taxon>Bacillales</taxon>
        <taxon>Paenibacillaceae</taxon>
        <taxon>Paenibacillus</taxon>
    </lineage>
</organism>
<evidence type="ECO:0000256" key="2">
    <source>
        <dbReference type="ARBA" id="ARBA00038358"/>
    </source>
</evidence>
<dbReference type="STRING" id="1236976.JCM16418_357"/>
<dbReference type="EMBL" id="BAVZ01000001">
    <property type="protein sequence ID" value="GAF06402.1"/>
    <property type="molecule type" value="Genomic_DNA"/>
</dbReference>
<proteinExistence type="inferred from homology"/>
<dbReference type="GO" id="GO:0000272">
    <property type="term" value="P:polysaccharide catabolic process"/>
    <property type="evidence" value="ECO:0007669"/>
    <property type="project" value="TreeGrafter"/>
</dbReference>
<evidence type="ECO:0000313" key="5">
    <source>
        <dbReference type="EMBL" id="GAF06402.1"/>
    </source>
</evidence>
<dbReference type="InterPro" id="IPR012341">
    <property type="entry name" value="6hp_glycosidase-like_sf"/>
</dbReference>
<dbReference type="InterPro" id="IPR010905">
    <property type="entry name" value="Glyco_hydro_88"/>
</dbReference>
<feature type="binding site" evidence="4">
    <location>
        <position position="213"/>
    </location>
    <ligand>
        <name>substrate</name>
    </ligand>
</feature>
<evidence type="ECO:0000256" key="4">
    <source>
        <dbReference type="PIRSR" id="PIRSR610905-2"/>
    </source>
</evidence>
<comment type="similarity">
    <text evidence="2">Belongs to the glycosyl hydrolase 88 family.</text>
</comment>
<dbReference type="PANTHER" id="PTHR36845:SF1">
    <property type="entry name" value="HYDROLASE, PUTATIVE (AFU_ORTHOLOGUE AFUA_7G05090)-RELATED"/>
    <property type="match status" value="1"/>
</dbReference>
<dbReference type="Proteomes" id="UP000019364">
    <property type="component" value="Unassembled WGS sequence"/>
</dbReference>